<evidence type="ECO:0000256" key="1">
    <source>
        <dbReference type="SAM" id="MobiDB-lite"/>
    </source>
</evidence>
<name>A0A2P8DQC5_9ACTN</name>
<comment type="caution">
    <text evidence="4">The sequence shown here is derived from an EMBL/GenBank/DDBJ whole genome shotgun (WGS) entry which is preliminary data.</text>
</comment>
<feature type="domain" description="DUF1707" evidence="2">
    <location>
        <begin position="16"/>
        <end position="68"/>
    </location>
</feature>
<protein>
    <submittedName>
        <fullName evidence="4">Cell wall-active antibiotic response 4TMS protein YvqF</fullName>
    </submittedName>
</protein>
<evidence type="ECO:0000313" key="4">
    <source>
        <dbReference type="EMBL" id="PSK99437.1"/>
    </source>
</evidence>
<dbReference type="InterPro" id="IPR012551">
    <property type="entry name" value="DUF1707_SHOCT-like"/>
</dbReference>
<gene>
    <name evidence="4" type="ORF">CLV63_103162</name>
</gene>
<keyword evidence="5" id="KW-1185">Reference proteome</keyword>
<organism evidence="4 5">
    <name type="scientific">Murinocardiopsis flavida</name>
    <dbReference type="NCBI Taxonomy" id="645275"/>
    <lineage>
        <taxon>Bacteria</taxon>
        <taxon>Bacillati</taxon>
        <taxon>Actinomycetota</taxon>
        <taxon>Actinomycetes</taxon>
        <taxon>Streptosporangiales</taxon>
        <taxon>Nocardiopsidaceae</taxon>
        <taxon>Murinocardiopsis</taxon>
    </lineage>
</organism>
<dbReference type="PANTHER" id="PTHR40763">
    <property type="entry name" value="MEMBRANE PROTEIN-RELATED"/>
    <property type="match status" value="1"/>
</dbReference>
<dbReference type="Proteomes" id="UP000240542">
    <property type="component" value="Unassembled WGS sequence"/>
</dbReference>
<dbReference type="AlphaFoldDB" id="A0A2P8DQC5"/>
<dbReference type="RefSeq" id="WP_245928595.1">
    <property type="nucleotide sequence ID" value="NZ_PYGA01000003.1"/>
</dbReference>
<feature type="region of interest" description="Disordered" evidence="1">
    <location>
        <begin position="64"/>
        <end position="89"/>
    </location>
</feature>
<dbReference type="EMBL" id="PYGA01000003">
    <property type="protein sequence ID" value="PSK99437.1"/>
    <property type="molecule type" value="Genomic_DNA"/>
</dbReference>
<sequence>MTNTMDQRSVPPTAGLRASDADRDRTAALLTDALAEGRITQDEHSERLESAYGAKTRGELAALTDDLPGNAPAPAYGDGPEAVAAPGGSAASDADRALIATGIGYENITAVFGAAERKGRWLVEPRTNVSSMFGGIELDLRDAVFSQVEVTVQCAIVFGSLEVVVPPGVRVVNETSTVMGGVDVEGTAPGGHGGPTVRLTGLCLLGGITVKTRLPGAAK</sequence>
<reference evidence="4 5" key="1">
    <citation type="submission" date="2018-03" db="EMBL/GenBank/DDBJ databases">
        <title>Genomic Encyclopedia of Archaeal and Bacterial Type Strains, Phase II (KMG-II): from individual species to whole genera.</title>
        <authorList>
            <person name="Goeker M."/>
        </authorList>
    </citation>
    <scope>NUCLEOTIDE SEQUENCE [LARGE SCALE GENOMIC DNA]</scope>
    <source>
        <strain evidence="4 5">DSM 45312</strain>
    </source>
</reference>
<evidence type="ECO:0000259" key="3">
    <source>
        <dbReference type="Pfam" id="PF09922"/>
    </source>
</evidence>
<dbReference type="Pfam" id="PF08044">
    <property type="entry name" value="DUF1707"/>
    <property type="match status" value="1"/>
</dbReference>
<dbReference type="Pfam" id="PF09922">
    <property type="entry name" value="LiaF-like_C"/>
    <property type="match status" value="1"/>
</dbReference>
<feature type="region of interest" description="Disordered" evidence="1">
    <location>
        <begin position="1"/>
        <end position="23"/>
    </location>
</feature>
<proteinExistence type="predicted"/>
<feature type="domain" description="Cell wall-active antibiotics response LiaF-like C-terminal" evidence="3">
    <location>
        <begin position="119"/>
        <end position="187"/>
    </location>
</feature>
<dbReference type="PANTHER" id="PTHR40763:SF4">
    <property type="entry name" value="DUF1707 DOMAIN-CONTAINING PROTEIN"/>
    <property type="match status" value="1"/>
</dbReference>
<accession>A0A2P8DQC5</accession>
<evidence type="ECO:0000313" key="5">
    <source>
        <dbReference type="Proteomes" id="UP000240542"/>
    </source>
</evidence>
<evidence type="ECO:0000259" key="2">
    <source>
        <dbReference type="Pfam" id="PF08044"/>
    </source>
</evidence>
<dbReference type="InterPro" id="IPR024425">
    <property type="entry name" value="LiaF-like_C"/>
</dbReference>